<protein>
    <submittedName>
        <fullName evidence="7">Extracellular solute-binding protein</fullName>
    </submittedName>
</protein>
<evidence type="ECO:0000256" key="6">
    <source>
        <dbReference type="SAM" id="SignalP"/>
    </source>
</evidence>
<comment type="subcellular location">
    <subcellularLocation>
        <location evidence="1">Cell envelope</location>
    </subcellularLocation>
</comment>
<dbReference type="AlphaFoldDB" id="A0A5C4TE78"/>
<dbReference type="Proteomes" id="UP000307943">
    <property type="component" value="Unassembled WGS sequence"/>
</dbReference>
<dbReference type="GO" id="GO:0055085">
    <property type="term" value="P:transmembrane transport"/>
    <property type="evidence" value="ECO:0007669"/>
    <property type="project" value="InterPro"/>
</dbReference>
<keyword evidence="4 6" id="KW-0732">Signal</keyword>
<name>A0A5C4TE78_9BACL</name>
<dbReference type="Pfam" id="PF01547">
    <property type="entry name" value="SBP_bac_1"/>
    <property type="match status" value="1"/>
</dbReference>
<comment type="similarity">
    <text evidence="2">Belongs to the bacterial solute-binding protein 1 family.</text>
</comment>
<evidence type="ECO:0000313" key="8">
    <source>
        <dbReference type="Proteomes" id="UP000307943"/>
    </source>
</evidence>
<keyword evidence="5" id="KW-0574">Periplasm</keyword>
<proteinExistence type="inferred from homology"/>
<evidence type="ECO:0000256" key="5">
    <source>
        <dbReference type="ARBA" id="ARBA00022764"/>
    </source>
</evidence>
<dbReference type="GO" id="GO:0030313">
    <property type="term" value="C:cell envelope"/>
    <property type="evidence" value="ECO:0007669"/>
    <property type="project" value="UniProtKB-SubCell"/>
</dbReference>
<gene>
    <name evidence="7" type="ORF">FE784_06745</name>
</gene>
<feature type="signal peptide" evidence="6">
    <location>
        <begin position="1"/>
        <end position="22"/>
    </location>
</feature>
<dbReference type="PANTHER" id="PTHR43649">
    <property type="entry name" value="ARABINOSE-BINDING PROTEIN-RELATED"/>
    <property type="match status" value="1"/>
</dbReference>
<dbReference type="EMBL" id="VDCQ01000006">
    <property type="protein sequence ID" value="TNJ67235.1"/>
    <property type="molecule type" value="Genomic_DNA"/>
</dbReference>
<dbReference type="PROSITE" id="PS01037">
    <property type="entry name" value="SBP_BACTERIAL_1"/>
    <property type="match status" value="1"/>
</dbReference>
<reference evidence="7 8" key="1">
    <citation type="submission" date="2019-05" db="EMBL/GenBank/DDBJ databases">
        <title>We sequenced the genome of Paenibacillus hemerocallicola KCTC 33185 for further insight into its adaptation and study the phylogeny of Paenibacillus.</title>
        <authorList>
            <person name="Narsing Rao M.P."/>
        </authorList>
    </citation>
    <scope>NUCLEOTIDE SEQUENCE [LARGE SCALE GENOMIC DNA]</scope>
    <source>
        <strain evidence="7 8">KCTC 33185</strain>
    </source>
</reference>
<evidence type="ECO:0000256" key="2">
    <source>
        <dbReference type="ARBA" id="ARBA00008520"/>
    </source>
</evidence>
<dbReference type="PROSITE" id="PS51257">
    <property type="entry name" value="PROKAR_LIPOPROTEIN"/>
    <property type="match status" value="1"/>
</dbReference>
<accession>A0A5C4TE78</accession>
<dbReference type="InterPro" id="IPR006059">
    <property type="entry name" value="SBP"/>
</dbReference>
<dbReference type="Gene3D" id="3.40.190.10">
    <property type="entry name" value="Periplasmic binding protein-like II"/>
    <property type="match status" value="1"/>
</dbReference>
<evidence type="ECO:0000256" key="1">
    <source>
        <dbReference type="ARBA" id="ARBA00004196"/>
    </source>
</evidence>
<dbReference type="RefSeq" id="WP_139601370.1">
    <property type="nucleotide sequence ID" value="NZ_VDCQ01000006.1"/>
</dbReference>
<keyword evidence="3" id="KW-0813">Transport</keyword>
<feature type="chain" id="PRO_5039587654" evidence="6">
    <location>
        <begin position="23"/>
        <end position="440"/>
    </location>
</feature>
<evidence type="ECO:0000256" key="4">
    <source>
        <dbReference type="ARBA" id="ARBA00022729"/>
    </source>
</evidence>
<comment type="caution">
    <text evidence="7">The sequence shown here is derived from an EMBL/GenBank/DDBJ whole genome shotgun (WGS) entry which is preliminary data.</text>
</comment>
<dbReference type="OrthoDB" id="9795467at2"/>
<dbReference type="InterPro" id="IPR050490">
    <property type="entry name" value="Bact_solute-bd_prot1"/>
</dbReference>
<organism evidence="7 8">
    <name type="scientific">Paenibacillus hemerocallicola</name>
    <dbReference type="NCBI Taxonomy" id="1172614"/>
    <lineage>
        <taxon>Bacteria</taxon>
        <taxon>Bacillati</taxon>
        <taxon>Bacillota</taxon>
        <taxon>Bacilli</taxon>
        <taxon>Bacillales</taxon>
        <taxon>Paenibacillaceae</taxon>
        <taxon>Paenibacillus</taxon>
    </lineage>
</organism>
<evidence type="ECO:0000256" key="3">
    <source>
        <dbReference type="ARBA" id="ARBA00022448"/>
    </source>
</evidence>
<sequence length="440" mass="49665">MLSRHKITIAAGLAILTALTSACTKSTEDTPGKAEQAAASGEPVELVFFSTSRDSEESFDQRFGEAIRKKFPNYTIRYIADNGNTLDDLMLTGQSFDIHWDSIGVLAKPLLNYNFQYDMTGLIQKHQIDLSRIEEMPLDAMRKLSNGGLYGLPVTNNNLALFYNKDLFDKFGVPYPKDGMTWDDILDLAQRMSRSEGGVQYIGLGMSPLHMMRMNELSVPYIDPKTGQAAVNTEPWKKLFQSVFDRVAAQPGFKEFVQQKNYFPGNDLRELTKDKVMAMSIFLSGYSVRPKDMGDVNWDMVSLPTFKDAPTIGSQAYPTYFSVTKMSKHKDEAAEVIKYLTSDEYQMEMSRKGMMTILKDQAIKKAFGAEAQEKVKNYYSVFVNQFAATPVKTKYDSQAEGLLYKELFEYLKGTTDLNSALRKAEEEVNKMLAEEKAKSN</sequence>
<dbReference type="InterPro" id="IPR006061">
    <property type="entry name" value="SBP_1_CS"/>
</dbReference>
<keyword evidence="8" id="KW-1185">Reference proteome</keyword>
<dbReference type="SUPFAM" id="SSF53850">
    <property type="entry name" value="Periplasmic binding protein-like II"/>
    <property type="match status" value="1"/>
</dbReference>
<evidence type="ECO:0000313" key="7">
    <source>
        <dbReference type="EMBL" id="TNJ67235.1"/>
    </source>
</evidence>
<dbReference type="PANTHER" id="PTHR43649:SF31">
    <property type="entry name" value="SN-GLYCEROL-3-PHOSPHATE-BINDING PERIPLASMIC PROTEIN UGPB"/>
    <property type="match status" value="1"/>
</dbReference>